<organism evidence="2 3">
    <name type="scientific">Nocardia testacea</name>
    <dbReference type="NCBI Taxonomy" id="248551"/>
    <lineage>
        <taxon>Bacteria</taxon>
        <taxon>Bacillati</taxon>
        <taxon>Actinomycetota</taxon>
        <taxon>Actinomycetes</taxon>
        <taxon>Mycobacteriales</taxon>
        <taxon>Nocardiaceae</taxon>
        <taxon>Nocardia</taxon>
    </lineage>
</organism>
<reference evidence="2 3" key="1">
    <citation type="submission" date="2024-10" db="EMBL/GenBank/DDBJ databases">
        <title>The Natural Products Discovery Center: Release of the First 8490 Sequenced Strains for Exploring Actinobacteria Biosynthetic Diversity.</title>
        <authorList>
            <person name="Kalkreuter E."/>
            <person name="Kautsar S.A."/>
            <person name="Yang D."/>
            <person name="Bader C.D."/>
            <person name="Teijaro C.N."/>
            <person name="Fluegel L."/>
            <person name="Davis C.M."/>
            <person name="Simpson J.R."/>
            <person name="Lauterbach L."/>
            <person name="Steele A.D."/>
            <person name="Gui C."/>
            <person name="Meng S."/>
            <person name="Li G."/>
            <person name="Viehrig K."/>
            <person name="Ye F."/>
            <person name="Su P."/>
            <person name="Kiefer A.F."/>
            <person name="Nichols A."/>
            <person name="Cepeda A.J."/>
            <person name="Yan W."/>
            <person name="Fan B."/>
            <person name="Jiang Y."/>
            <person name="Adhikari A."/>
            <person name="Zheng C.-J."/>
            <person name="Schuster L."/>
            <person name="Cowan T.M."/>
            <person name="Smanski M.J."/>
            <person name="Chevrette M.G."/>
            <person name="De Carvalho L.P.S."/>
            <person name="Shen B."/>
        </authorList>
    </citation>
    <scope>NUCLEOTIDE SEQUENCE [LARGE SCALE GENOMIC DNA]</scope>
    <source>
        <strain evidence="2 3">NPDC019377</strain>
    </source>
</reference>
<evidence type="ECO:0000313" key="3">
    <source>
        <dbReference type="Proteomes" id="UP001611494"/>
    </source>
</evidence>
<feature type="compositionally biased region" description="Polar residues" evidence="1">
    <location>
        <begin position="478"/>
        <end position="491"/>
    </location>
</feature>
<accession>A0ABW7W2F4</accession>
<feature type="region of interest" description="Disordered" evidence="1">
    <location>
        <begin position="268"/>
        <end position="421"/>
    </location>
</feature>
<feature type="region of interest" description="Disordered" evidence="1">
    <location>
        <begin position="561"/>
        <end position="628"/>
    </location>
</feature>
<feature type="compositionally biased region" description="Low complexity" evidence="1">
    <location>
        <begin position="285"/>
        <end position="294"/>
    </location>
</feature>
<feature type="compositionally biased region" description="Basic residues" evidence="1">
    <location>
        <begin position="1"/>
        <end position="10"/>
    </location>
</feature>
<feature type="region of interest" description="Disordered" evidence="1">
    <location>
        <begin position="476"/>
        <end position="499"/>
    </location>
</feature>
<feature type="region of interest" description="Disordered" evidence="1">
    <location>
        <begin position="1"/>
        <end position="20"/>
    </location>
</feature>
<dbReference type="RefSeq" id="WP_397064929.1">
    <property type="nucleotide sequence ID" value="NZ_JBIRYL010000010.1"/>
</dbReference>
<gene>
    <name evidence="2" type="ORF">ACH49Z_24350</name>
</gene>
<proteinExistence type="predicted"/>
<sequence>MSPIRARKPIPRPPDGGNQIYWETEATRRRYRTAPSVGAATKPYATATTRASGCGLRARPCSSGRFGWRAELLRGSGRFRYLDRIRMPRVMVEMPELLMPDQNAPGYPDEFKFSPLIESYYRGLPRALRGYWDAFGSGSVADMPLKPAIRGVEGTASARIRNYEAVAAQLERRFQDLQEMDRRMADLVRRSLAATRAGRERVEAAIQRINADAGTIPIGKSKGDHILDYAPAGLDRADRAVVDTTRAHQEQARISGELVRRLVEMTPSPESAPTIPMLFAPDPAPAHALAPGATAHDRSRGPANGSGAGEAPVSREHRGTAVSHPTDSFAARSAESVPHATTDIRRSSAQEPGPAPRDSLLGTVAGTTGRADRDPSTLGETASAAPEASAGGRSVVSFMLSAGGNPTPWSSRTGAPPASDQARTAFRGKLGEAGPMGQQQASPTEDASMVYVLPDGRTQYVSPVVAEILDTAFGRRPATNTRPASTGSPNAVSAGIQRETDSVRTGDLAVWARGSAVVVVFGTADKRSYEVIIDGRLQPLSDGIGEVPEVFGPFTGFGRLHGPGSDGGVAGPPVKEGQPPRSGSGEHRQVGTAVPARTQRYRAPGTVRSTDAVSAQKPADGEGAVVNG</sequence>
<dbReference type="Proteomes" id="UP001611494">
    <property type="component" value="Unassembled WGS sequence"/>
</dbReference>
<evidence type="ECO:0000256" key="1">
    <source>
        <dbReference type="SAM" id="MobiDB-lite"/>
    </source>
</evidence>
<comment type="caution">
    <text evidence="2">The sequence shown here is derived from an EMBL/GenBank/DDBJ whole genome shotgun (WGS) entry which is preliminary data.</text>
</comment>
<name>A0ABW7W2F4_9NOCA</name>
<feature type="compositionally biased region" description="Gly residues" evidence="1">
    <location>
        <begin position="561"/>
        <end position="570"/>
    </location>
</feature>
<evidence type="ECO:0008006" key="4">
    <source>
        <dbReference type="Google" id="ProtNLM"/>
    </source>
</evidence>
<evidence type="ECO:0000313" key="2">
    <source>
        <dbReference type="EMBL" id="MFI2232987.1"/>
    </source>
</evidence>
<protein>
    <recommendedName>
        <fullName evidence="4">DUF4226 domain-containing protein</fullName>
    </recommendedName>
</protein>
<keyword evidence="3" id="KW-1185">Reference proteome</keyword>
<dbReference type="EMBL" id="JBIRYL010000010">
    <property type="protein sequence ID" value="MFI2232987.1"/>
    <property type="molecule type" value="Genomic_DNA"/>
</dbReference>